<reference evidence="1 2" key="1">
    <citation type="submission" date="2021-01" db="EMBL/GenBank/DDBJ databases">
        <title>Chryseolinea sp. Jin1 Genome sequencing and assembly.</title>
        <authorList>
            <person name="Kim I."/>
        </authorList>
    </citation>
    <scope>NUCLEOTIDE SEQUENCE [LARGE SCALE GENOMIC DNA]</scope>
    <source>
        <strain evidence="1 2">Jin1</strain>
    </source>
</reference>
<evidence type="ECO:0008006" key="3">
    <source>
        <dbReference type="Google" id="ProtNLM"/>
    </source>
</evidence>
<sequence>MGEIANRRMFRVLKQQKFAEQLRDLIETHPRLEELEKAIDWTLSRRPDQNAFPMGDGYYLWITDQLPGNIIPVVRILYRIEEYRRTVSLCRIEIYKNVDTTLQ</sequence>
<name>A0ABS1KVG2_9BACT</name>
<accession>A0ABS1KVG2</accession>
<dbReference type="EMBL" id="JAERRB010000006">
    <property type="protein sequence ID" value="MBL0743237.1"/>
    <property type="molecule type" value="Genomic_DNA"/>
</dbReference>
<evidence type="ECO:0000313" key="1">
    <source>
        <dbReference type="EMBL" id="MBL0743237.1"/>
    </source>
</evidence>
<dbReference type="Proteomes" id="UP000613030">
    <property type="component" value="Unassembled WGS sequence"/>
</dbReference>
<organism evidence="1 2">
    <name type="scientific">Chryseolinea lacunae</name>
    <dbReference type="NCBI Taxonomy" id="2801331"/>
    <lineage>
        <taxon>Bacteria</taxon>
        <taxon>Pseudomonadati</taxon>
        <taxon>Bacteroidota</taxon>
        <taxon>Cytophagia</taxon>
        <taxon>Cytophagales</taxon>
        <taxon>Fulvivirgaceae</taxon>
        <taxon>Chryseolinea</taxon>
    </lineage>
</organism>
<protein>
    <recommendedName>
        <fullName evidence="3">Type II toxin-antitoxin system RelE/ParE family toxin</fullName>
    </recommendedName>
</protein>
<comment type="caution">
    <text evidence="1">The sequence shown here is derived from an EMBL/GenBank/DDBJ whole genome shotgun (WGS) entry which is preliminary data.</text>
</comment>
<proteinExistence type="predicted"/>
<evidence type="ECO:0000313" key="2">
    <source>
        <dbReference type="Proteomes" id="UP000613030"/>
    </source>
</evidence>
<gene>
    <name evidence="1" type="ORF">JI741_18540</name>
</gene>
<dbReference type="RefSeq" id="WP_202012393.1">
    <property type="nucleotide sequence ID" value="NZ_JAERRB010000006.1"/>
</dbReference>
<keyword evidence="2" id="KW-1185">Reference proteome</keyword>